<protein>
    <submittedName>
        <fullName evidence="2">Uncharacterized protein</fullName>
    </submittedName>
</protein>
<dbReference type="Proteomes" id="UP001154078">
    <property type="component" value="Chromosome 8"/>
</dbReference>
<keyword evidence="3" id="KW-1185">Reference proteome</keyword>
<name>A0A9P0FM57_BRAAE</name>
<proteinExistence type="predicted"/>
<sequence>MQRDLFGRLLGLSLEQKINIEKVLTYPLTPVPLSLCYINGNICKTDKSILMKCLEQKIQSEKPDRVDVVIIDGFFLMHLMKELPLSFGNIGKKNLQSLVKYNAETIAIVFDRYFKPSIKDYEHHLREQTNLRAFKITGPEQVRPSDFSKELKNKNFKEALVSFLIKFWSSDEATPIIGSKTVYLNYDMCYKYKVNNGKVTRSISEVFTCDKHEEADTKIVYHACKVDAASNILLRCSDTDILIIMLGNMEHLEASVKVWMEVGVGNAQRYVDVTKIYKSLGNTLCSALPGFHALTGCDFNPAFFRKGKKRPLSILKGSEMYQKSFIDLANLAQCETQQVIQNLEEFICHLYSIKKAKNVNEARFADFSTEKFFKPIVKSFDGSAVPPCQSELHQQILRASYISNIWRNAHFKYPTILSPVDNGWQEVDGQYEFKGDQLPTFVNEVVIQPEEGEDDNNSESDVSELEKSIDDIDDGYDKDDADNEYCEYNNSDDEEDIDEDEEEFI</sequence>
<dbReference type="OrthoDB" id="6781714at2759"/>
<organism evidence="2 3">
    <name type="scientific">Brassicogethes aeneus</name>
    <name type="common">Rape pollen beetle</name>
    <name type="synonym">Meligethes aeneus</name>
    <dbReference type="NCBI Taxonomy" id="1431903"/>
    <lineage>
        <taxon>Eukaryota</taxon>
        <taxon>Metazoa</taxon>
        <taxon>Ecdysozoa</taxon>
        <taxon>Arthropoda</taxon>
        <taxon>Hexapoda</taxon>
        <taxon>Insecta</taxon>
        <taxon>Pterygota</taxon>
        <taxon>Neoptera</taxon>
        <taxon>Endopterygota</taxon>
        <taxon>Coleoptera</taxon>
        <taxon>Polyphaga</taxon>
        <taxon>Cucujiformia</taxon>
        <taxon>Nitidulidae</taxon>
        <taxon>Meligethinae</taxon>
        <taxon>Brassicogethes</taxon>
    </lineage>
</organism>
<dbReference type="EMBL" id="OV121139">
    <property type="protein sequence ID" value="CAH0562924.1"/>
    <property type="molecule type" value="Genomic_DNA"/>
</dbReference>
<accession>A0A9P0FM57</accession>
<reference evidence="2" key="1">
    <citation type="submission" date="2021-12" db="EMBL/GenBank/DDBJ databases">
        <authorList>
            <person name="King R."/>
        </authorList>
    </citation>
    <scope>NUCLEOTIDE SEQUENCE</scope>
</reference>
<feature type="region of interest" description="Disordered" evidence="1">
    <location>
        <begin position="449"/>
        <end position="505"/>
    </location>
</feature>
<evidence type="ECO:0000313" key="2">
    <source>
        <dbReference type="EMBL" id="CAH0562924.1"/>
    </source>
</evidence>
<gene>
    <name evidence="2" type="ORF">MELIAE_LOCUS11937</name>
</gene>
<dbReference type="AlphaFoldDB" id="A0A9P0FM57"/>
<dbReference type="PANTHER" id="PTHR46704">
    <property type="entry name" value="CXC DOMAIN-CONTAINING PROTEIN-RELATED"/>
    <property type="match status" value="1"/>
</dbReference>
<evidence type="ECO:0000256" key="1">
    <source>
        <dbReference type="SAM" id="MobiDB-lite"/>
    </source>
</evidence>
<feature type="compositionally biased region" description="Acidic residues" evidence="1">
    <location>
        <begin position="450"/>
        <end position="463"/>
    </location>
</feature>
<feature type="compositionally biased region" description="Acidic residues" evidence="1">
    <location>
        <begin position="471"/>
        <end position="505"/>
    </location>
</feature>
<evidence type="ECO:0000313" key="3">
    <source>
        <dbReference type="Proteomes" id="UP001154078"/>
    </source>
</evidence>
<dbReference type="PANTHER" id="PTHR46704:SF9">
    <property type="entry name" value="BHLH DOMAIN-CONTAINING PROTEIN"/>
    <property type="match status" value="1"/>
</dbReference>